<keyword evidence="3" id="KW-1185">Reference proteome</keyword>
<dbReference type="AlphaFoldDB" id="A0A2M8IWI4"/>
<dbReference type="InterPro" id="IPR013813">
    <property type="entry name" value="Endoribo_LPSP/chorism_mut-like"/>
</dbReference>
<dbReference type="InterPro" id="IPR035959">
    <property type="entry name" value="RutC-like_sf"/>
</dbReference>
<organism evidence="2 3">
    <name type="scientific">Pseudooceanicola lipolyticus</name>
    <dbReference type="NCBI Taxonomy" id="2029104"/>
    <lineage>
        <taxon>Bacteria</taxon>
        <taxon>Pseudomonadati</taxon>
        <taxon>Pseudomonadota</taxon>
        <taxon>Alphaproteobacteria</taxon>
        <taxon>Rhodobacterales</taxon>
        <taxon>Paracoccaceae</taxon>
        <taxon>Pseudooceanicola</taxon>
    </lineage>
</organism>
<proteinExistence type="predicted"/>
<dbReference type="OrthoDB" id="9806350at2"/>
<feature type="domain" description="Endoribonuclease L-PSP/chorismate mutase-like" evidence="1">
    <location>
        <begin position="9"/>
        <end position="150"/>
    </location>
</feature>
<name>A0A2M8IWI4_9RHOB</name>
<evidence type="ECO:0000313" key="2">
    <source>
        <dbReference type="EMBL" id="PJE34893.1"/>
    </source>
</evidence>
<dbReference type="SUPFAM" id="SSF55298">
    <property type="entry name" value="YjgF-like"/>
    <property type="match status" value="1"/>
</dbReference>
<protein>
    <recommendedName>
        <fullName evidence="1">Endoribonuclease L-PSP/chorismate mutase-like domain-containing protein</fullName>
    </recommendedName>
</protein>
<dbReference type="PANTHER" id="PTHR43760">
    <property type="entry name" value="ENDORIBONUCLEASE-RELATED"/>
    <property type="match status" value="1"/>
</dbReference>
<dbReference type="RefSeq" id="WP_100164183.1">
    <property type="nucleotide sequence ID" value="NZ_PGTB01000131.1"/>
</dbReference>
<accession>A0A2M8IWI4</accession>
<sequence length="159" mass="17029">MTLLDRAPERRLVNLGITLPEVPVPIANFQPFRRHGDLVYLAGQTCEWNGRMVYAGKVGRDHDLETGQKAARICGLNLIAALRLALGGSLDRVAACLRLGGFVNADPEFAYVPQVINGASDLMAEVFGPEIGPHARTAVGVATLPQNAAVEVDAIFAIR</sequence>
<comment type="caution">
    <text evidence="2">The sequence shown here is derived from an EMBL/GenBank/DDBJ whole genome shotgun (WGS) entry which is preliminary data.</text>
</comment>
<dbReference type="Proteomes" id="UP000231553">
    <property type="component" value="Unassembled WGS sequence"/>
</dbReference>
<evidence type="ECO:0000259" key="1">
    <source>
        <dbReference type="Pfam" id="PF14588"/>
    </source>
</evidence>
<dbReference type="CDD" id="cd02199">
    <property type="entry name" value="YjgF_YER057c_UK114_like_1"/>
    <property type="match status" value="1"/>
</dbReference>
<dbReference type="Gene3D" id="3.30.1330.40">
    <property type="entry name" value="RutC-like"/>
    <property type="match status" value="1"/>
</dbReference>
<gene>
    <name evidence="2" type="ORF">CVM52_19940</name>
</gene>
<dbReference type="PANTHER" id="PTHR43760:SF1">
    <property type="entry name" value="ENDORIBONUCLEASE L-PSP_CHORISMATE MUTASE-LIKE DOMAIN-CONTAINING PROTEIN"/>
    <property type="match status" value="1"/>
</dbReference>
<dbReference type="EMBL" id="PGTB01000131">
    <property type="protein sequence ID" value="PJE34893.1"/>
    <property type="molecule type" value="Genomic_DNA"/>
</dbReference>
<reference evidence="2 3" key="1">
    <citation type="journal article" date="2018" name="Int. J. Syst. Evol. Microbiol.">
        <title>Pseudooceanicola lipolyticus sp. nov., a marine alphaproteobacterium, reclassification of Oceanicola flagellatus as Pseudooceanicola flagellatus comb. nov. and emended description of the genus Pseudooceanicola.</title>
        <authorList>
            <person name="Huang M.-M."/>
            <person name="Guo L.-L."/>
            <person name="Wu Y.-H."/>
            <person name="Lai Q.-L."/>
            <person name="Shao Z.-Z."/>
            <person name="Wang C.-S."/>
            <person name="Wu M."/>
            <person name="Xu X.-W."/>
        </authorList>
    </citation>
    <scope>NUCLEOTIDE SEQUENCE [LARGE SCALE GENOMIC DNA]</scope>
    <source>
        <strain evidence="2 3">157</strain>
    </source>
</reference>
<dbReference type="Pfam" id="PF14588">
    <property type="entry name" value="YjgF_endoribonc"/>
    <property type="match status" value="1"/>
</dbReference>
<evidence type="ECO:0000313" key="3">
    <source>
        <dbReference type="Proteomes" id="UP000231553"/>
    </source>
</evidence>